<evidence type="ECO:0000313" key="4">
    <source>
        <dbReference type="Proteomes" id="UP000523955"/>
    </source>
</evidence>
<protein>
    <submittedName>
        <fullName evidence="3">Uncharacterized protein</fullName>
    </submittedName>
</protein>
<dbReference type="EMBL" id="JACKXE010000001">
    <property type="protein sequence ID" value="MBB6627621.1"/>
    <property type="molecule type" value="Genomic_DNA"/>
</dbReference>
<organism evidence="3 4">
    <name type="scientific">Nocardioides luti</name>
    <dbReference type="NCBI Taxonomy" id="2761101"/>
    <lineage>
        <taxon>Bacteria</taxon>
        <taxon>Bacillati</taxon>
        <taxon>Actinomycetota</taxon>
        <taxon>Actinomycetes</taxon>
        <taxon>Propionibacteriales</taxon>
        <taxon>Nocardioidaceae</taxon>
        <taxon>Nocardioides</taxon>
    </lineage>
</organism>
<evidence type="ECO:0000256" key="1">
    <source>
        <dbReference type="SAM" id="Phobius"/>
    </source>
</evidence>
<sequence length="113" mass="11293">MTKVLLALGLTAATAVAAVASGYAFVVFQLGHCFDPGDGTGALLEPPPTQGLVCGSDSSLQSLSFLAFVVAALLGAGLVWLVWRNASGVLPRLVASTAPVVVPLAAYALLGLA</sequence>
<gene>
    <name evidence="3" type="ORF">H5V45_09835</name>
</gene>
<comment type="caution">
    <text evidence="3">The sequence shown here is derived from an EMBL/GenBank/DDBJ whole genome shotgun (WGS) entry which is preliminary data.</text>
</comment>
<dbReference type="Proteomes" id="UP000523955">
    <property type="component" value="Unassembled WGS sequence"/>
</dbReference>
<evidence type="ECO:0000313" key="3">
    <source>
        <dbReference type="EMBL" id="MBB6627621.1"/>
    </source>
</evidence>
<proteinExistence type="predicted"/>
<feature type="transmembrane region" description="Helical" evidence="1">
    <location>
        <begin position="65"/>
        <end position="83"/>
    </location>
</feature>
<name>A0A7X0RG16_9ACTN</name>
<accession>A0A7X0RG16</accession>
<keyword evidence="2" id="KW-0732">Signal</keyword>
<feature type="signal peptide" evidence="2">
    <location>
        <begin position="1"/>
        <end position="17"/>
    </location>
</feature>
<keyword evidence="1" id="KW-0472">Membrane</keyword>
<reference evidence="3 4" key="1">
    <citation type="submission" date="2020-08" db="EMBL/GenBank/DDBJ databases">
        <authorList>
            <person name="Seo M.-J."/>
        </authorList>
    </citation>
    <scope>NUCLEOTIDE SEQUENCE [LARGE SCALE GENOMIC DNA]</scope>
    <source>
        <strain evidence="3 4">KIGAM211</strain>
    </source>
</reference>
<evidence type="ECO:0000256" key="2">
    <source>
        <dbReference type="SAM" id="SignalP"/>
    </source>
</evidence>
<dbReference type="RefSeq" id="WP_185252762.1">
    <property type="nucleotide sequence ID" value="NZ_JACKXE010000001.1"/>
</dbReference>
<keyword evidence="4" id="KW-1185">Reference proteome</keyword>
<keyword evidence="1" id="KW-0812">Transmembrane</keyword>
<keyword evidence="1" id="KW-1133">Transmembrane helix</keyword>
<feature type="chain" id="PRO_5031181575" evidence="2">
    <location>
        <begin position="18"/>
        <end position="113"/>
    </location>
</feature>
<feature type="transmembrane region" description="Helical" evidence="1">
    <location>
        <begin position="90"/>
        <end position="110"/>
    </location>
</feature>
<dbReference type="AlphaFoldDB" id="A0A7X0RG16"/>